<sequence>MAKSTHRLIDSAIPQCHGRKKDTAKSGDCEIGWYAYIIKTPNNHNPSGLLKESARPSIPALSSCFPKPKSPSACSLTSNATTQAANSERIEMWIEEQAEP</sequence>
<accession>A0A6G1H464</accession>
<reference evidence="1" key="1">
    <citation type="journal article" date="2020" name="Stud. Mycol.">
        <title>101 Dothideomycetes genomes: a test case for predicting lifestyles and emergence of pathogens.</title>
        <authorList>
            <person name="Haridas S."/>
            <person name="Albert R."/>
            <person name="Binder M."/>
            <person name="Bloem J."/>
            <person name="Labutti K."/>
            <person name="Salamov A."/>
            <person name="Andreopoulos B."/>
            <person name="Baker S."/>
            <person name="Barry K."/>
            <person name="Bills G."/>
            <person name="Bluhm B."/>
            <person name="Cannon C."/>
            <person name="Castanera R."/>
            <person name="Culley D."/>
            <person name="Daum C."/>
            <person name="Ezra D."/>
            <person name="Gonzalez J."/>
            <person name="Henrissat B."/>
            <person name="Kuo A."/>
            <person name="Liang C."/>
            <person name="Lipzen A."/>
            <person name="Lutzoni F."/>
            <person name="Magnuson J."/>
            <person name="Mondo S."/>
            <person name="Nolan M."/>
            <person name="Ohm R."/>
            <person name="Pangilinan J."/>
            <person name="Park H.-J."/>
            <person name="Ramirez L."/>
            <person name="Alfaro M."/>
            <person name="Sun H."/>
            <person name="Tritt A."/>
            <person name="Yoshinaga Y."/>
            <person name="Zwiers L.-H."/>
            <person name="Turgeon B."/>
            <person name="Goodwin S."/>
            <person name="Spatafora J."/>
            <person name="Crous P."/>
            <person name="Grigoriev I."/>
        </authorList>
    </citation>
    <scope>NUCLEOTIDE SEQUENCE</scope>
    <source>
        <strain evidence="1">CBS 113979</strain>
    </source>
</reference>
<gene>
    <name evidence="1" type="ORF">K402DRAFT_46812</name>
</gene>
<evidence type="ECO:0000313" key="2">
    <source>
        <dbReference type="Proteomes" id="UP000800041"/>
    </source>
</evidence>
<dbReference type="EMBL" id="ML977151">
    <property type="protein sequence ID" value="KAF1987847.1"/>
    <property type="molecule type" value="Genomic_DNA"/>
</dbReference>
<keyword evidence="2" id="KW-1185">Reference proteome</keyword>
<organism evidence="1 2">
    <name type="scientific">Aulographum hederae CBS 113979</name>
    <dbReference type="NCBI Taxonomy" id="1176131"/>
    <lineage>
        <taxon>Eukaryota</taxon>
        <taxon>Fungi</taxon>
        <taxon>Dikarya</taxon>
        <taxon>Ascomycota</taxon>
        <taxon>Pezizomycotina</taxon>
        <taxon>Dothideomycetes</taxon>
        <taxon>Pleosporomycetidae</taxon>
        <taxon>Aulographales</taxon>
        <taxon>Aulographaceae</taxon>
    </lineage>
</organism>
<proteinExistence type="predicted"/>
<name>A0A6G1H464_9PEZI</name>
<evidence type="ECO:0000313" key="1">
    <source>
        <dbReference type="EMBL" id="KAF1987847.1"/>
    </source>
</evidence>
<dbReference type="Proteomes" id="UP000800041">
    <property type="component" value="Unassembled WGS sequence"/>
</dbReference>
<protein>
    <submittedName>
        <fullName evidence="1">Uncharacterized protein</fullName>
    </submittedName>
</protein>
<dbReference type="AlphaFoldDB" id="A0A6G1H464"/>